<dbReference type="AlphaFoldDB" id="A0A103E723"/>
<dbReference type="Proteomes" id="UP000062788">
    <property type="component" value="Unassembled WGS sequence"/>
</dbReference>
<accession>A0A103E723</accession>
<name>A0A103E723_9BURK</name>
<gene>
    <name evidence="4" type="ORF">WS67_04415</name>
</gene>
<evidence type="ECO:0000259" key="3">
    <source>
        <dbReference type="Pfam" id="PF13946"/>
    </source>
</evidence>
<keyword evidence="1" id="KW-0808">Transferase</keyword>
<feature type="domain" description="DUF4214" evidence="3">
    <location>
        <begin position="8"/>
        <end position="55"/>
    </location>
</feature>
<keyword evidence="2" id="KW-0175">Coiled coil</keyword>
<feature type="non-terminal residue" evidence="4">
    <location>
        <position position="469"/>
    </location>
</feature>
<dbReference type="SUPFAM" id="SSF53756">
    <property type="entry name" value="UDP-Glycosyltransferase/glycogen phosphorylase"/>
    <property type="match status" value="1"/>
</dbReference>
<dbReference type="Gene3D" id="3.40.50.2000">
    <property type="entry name" value="Glycogen Phosphorylase B"/>
    <property type="match status" value="1"/>
</dbReference>
<comment type="caution">
    <text evidence="4">The sequence shown here is derived from an EMBL/GenBank/DDBJ whole genome shotgun (WGS) entry which is preliminary data.</text>
</comment>
<evidence type="ECO:0000313" key="4">
    <source>
        <dbReference type="EMBL" id="KVE29577.1"/>
    </source>
</evidence>
<dbReference type="PANTHER" id="PTHR46401:SF2">
    <property type="entry name" value="GLYCOSYLTRANSFERASE WBBK-RELATED"/>
    <property type="match status" value="1"/>
</dbReference>
<dbReference type="Pfam" id="PF13946">
    <property type="entry name" value="DUF4214"/>
    <property type="match status" value="1"/>
</dbReference>
<evidence type="ECO:0000313" key="5">
    <source>
        <dbReference type="Proteomes" id="UP000062788"/>
    </source>
</evidence>
<dbReference type="EMBL" id="LOWA01000012">
    <property type="protein sequence ID" value="KVE29577.1"/>
    <property type="molecule type" value="Genomic_DNA"/>
</dbReference>
<reference evidence="4 5" key="1">
    <citation type="submission" date="2015-11" db="EMBL/GenBank/DDBJ databases">
        <title>Expanding the genomic diversity of Burkholderia species for the development of highly accurate diagnostics.</title>
        <authorList>
            <person name="Sahl J."/>
            <person name="Keim P."/>
            <person name="Wagner D."/>
        </authorList>
    </citation>
    <scope>NUCLEOTIDE SEQUENCE [LARGE SCALE GENOMIC DNA]</scope>
    <source>
        <strain evidence="4 5">TSV85</strain>
    </source>
</reference>
<evidence type="ECO:0000256" key="1">
    <source>
        <dbReference type="ARBA" id="ARBA00022679"/>
    </source>
</evidence>
<evidence type="ECO:0000256" key="2">
    <source>
        <dbReference type="SAM" id="Coils"/>
    </source>
</evidence>
<proteinExistence type="predicted"/>
<protein>
    <recommendedName>
        <fullName evidence="3">DUF4214 domain-containing protein</fullName>
    </recommendedName>
</protein>
<dbReference type="GO" id="GO:0016757">
    <property type="term" value="F:glycosyltransferase activity"/>
    <property type="evidence" value="ECO:0007669"/>
    <property type="project" value="TreeGrafter"/>
</dbReference>
<organism evidence="4 5">
    <name type="scientific">Burkholderia singularis</name>
    <dbReference type="NCBI Taxonomy" id="1503053"/>
    <lineage>
        <taxon>Bacteria</taxon>
        <taxon>Pseudomonadati</taxon>
        <taxon>Pseudomonadota</taxon>
        <taxon>Betaproteobacteria</taxon>
        <taxon>Burkholderiales</taxon>
        <taxon>Burkholderiaceae</taxon>
        <taxon>Burkholderia</taxon>
        <taxon>pseudomallei group</taxon>
    </lineage>
</organism>
<sequence>MLVYDGIEFVYCAYRTLLGRDPDQEGASYYLSRLESGVNKLQIIDQLCSSPEMKQERRALPGLEYAMLHWRRSRWPLVGKLFGPSDVGRYIGAEQKLQRVENSLAVLSSETATHLNQVNARLSHTQELLEQLREIVNLQMRQSRYALHGGGPVLGRTNERFVFNLSTSHHWRAQPVGIVRVERELAKYLADYENVRFALWDAAAKVLRELDRRHVDNILSERWCDNTDTSVAQYHHGTLPQLELSGADTFVSVGIDWDLSPIHDIAKYLRKYRVKMVGCCYDLVPILFPEFSARQEMAQTFRRHFVDMAHTATQVLAISNTSRKDLINFWEEAGVETHFPDVHVIPLAAPARGAGLPQLNEKDVDTLRHVLYHGKYVLYVSSLEARKNHRLLVNVWRELYRDRGADCPQLIFVGMKGWGIDDMLHQIGRMPVFKNHSKIVWLQGVSDALLAHLYANCLFTVFPSMYEGW</sequence>
<dbReference type="PANTHER" id="PTHR46401">
    <property type="entry name" value="GLYCOSYLTRANSFERASE WBBK-RELATED"/>
    <property type="match status" value="1"/>
</dbReference>
<feature type="coiled-coil region" evidence="2">
    <location>
        <begin position="90"/>
        <end position="135"/>
    </location>
</feature>
<dbReference type="InterPro" id="IPR025282">
    <property type="entry name" value="DUF4214"/>
</dbReference>
<keyword evidence="5" id="KW-1185">Reference proteome</keyword>